<dbReference type="Gene3D" id="3.90.1310.10">
    <property type="entry name" value="Penicillin-binding protein 2a (Domain 2)"/>
    <property type="match status" value="1"/>
</dbReference>
<evidence type="ECO:0000313" key="6">
    <source>
        <dbReference type="EMBL" id="OGH84701.1"/>
    </source>
</evidence>
<dbReference type="SUPFAM" id="SSF56519">
    <property type="entry name" value="Penicillin binding protein dimerisation domain"/>
    <property type="match status" value="1"/>
</dbReference>
<dbReference type="GO" id="GO:0071555">
    <property type="term" value="P:cell wall organization"/>
    <property type="evidence" value="ECO:0007669"/>
    <property type="project" value="TreeGrafter"/>
</dbReference>
<keyword evidence="2 3" id="KW-0472">Membrane</keyword>
<evidence type="ECO:0008006" key="8">
    <source>
        <dbReference type="Google" id="ProtNLM"/>
    </source>
</evidence>
<dbReference type="Proteomes" id="UP000177803">
    <property type="component" value="Unassembled WGS sequence"/>
</dbReference>
<reference evidence="6 7" key="1">
    <citation type="journal article" date="2016" name="Nat. Commun.">
        <title>Thousands of microbial genomes shed light on interconnected biogeochemical processes in an aquifer system.</title>
        <authorList>
            <person name="Anantharaman K."/>
            <person name="Brown C.T."/>
            <person name="Hug L.A."/>
            <person name="Sharon I."/>
            <person name="Castelle C.J."/>
            <person name="Probst A.J."/>
            <person name="Thomas B.C."/>
            <person name="Singh A."/>
            <person name="Wilkins M.J."/>
            <person name="Karaoz U."/>
            <person name="Brodie E.L."/>
            <person name="Williams K.H."/>
            <person name="Hubbard S.S."/>
            <person name="Banfield J.F."/>
        </authorList>
    </citation>
    <scope>NUCLEOTIDE SEQUENCE [LARGE SCALE GENOMIC DNA]</scope>
</reference>
<proteinExistence type="predicted"/>
<evidence type="ECO:0000313" key="7">
    <source>
        <dbReference type="Proteomes" id="UP000177803"/>
    </source>
</evidence>
<feature type="transmembrane region" description="Helical" evidence="3">
    <location>
        <begin position="12"/>
        <end position="33"/>
    </location>
</feature>
<dbReference type="InterPro" id="IPR001460">
    <property type="entry name" value="PCN-bd_Tpept"/>
</dbReference>
<dbReference type="GO" id="GO:0008658">
    <property type="term" value="F:penicillin binding"/>
    <property type="evidence" value="ECO:0007669"/>
    <property type="project" value="InterPro"/>
</dbReference>
<dbReference type="GO" id="GO:0005886">
    <property type="term" value="C:plasma membrane"/>
    <property type="evidence" value="ECO:0007669"/>
    <property type="project" value="TreeGrafter"/>
</dbReference>
<dbReference type="InterPro" id="IPR012338">
    <property type="entry name" value="Beta-lactam/transpept-like"/>
</dbReference>
<evidence type="ECO:0000256" key="3">
    <source>
        <dbReference type="SAM" id="Phobius"/>
    </source>
</evidence>
<evidence type="ECO:0000256" key="2">
    <source>
        <dbReference type="ARBA" id="ARBA00023136"/>
    </source>
</evidence>
<feature type="domain" description="Penicillin-binding protein transpeptidase" evidence="4">
    <location>
        <begin position="256"/>
        <end position="559"/>
    </location>
</feature>
<keyword evidence="3" id="KW-0812">Transmembrane</keyword>
<dbReference type="Pfam" id="PF03717">
    <property type="entry name" value="PBP_dimer"/>
    <property type="match status" value="1"/>
</dbReference>
<dbReference type="PANTHER" id="PTHR30627:SF1">
    <property type="entry name" value="PEPTIDOGLYCAN D,D-TRANSPEPTIDASE FTSI"/>
    <property type="match status" value="1"/>
</dbReference>
<dbReference type="AlphaFoldDB" id="A0A1F6NLC1"/>
<dbReference type="Gene3D" id="3.40.710.10">
    <property type="entry name" value="DD-peptidase/beta-lactamase superfamily"/>
    <property type="match status" value="1"/>
</dbReference>
<feature type="domain" description="Penicillin-binding protein dimerisation" evidence="5">
    <location>
        <begin position="54"/>
        <end position="208"/>
    </location>
</feature>
<dbReference type="Gene3D" id="3.30.450.330">
    <property type="match status" value="1"/>
</dbReference>
<evidence type="ECO:0000259" key="5">
    <source>
        <dbReference type="Pfam" id="PF03717"/>
    </source>
</evidence>
<keyword evidence="3" id="KW-1133">Transmembrane helix</keyword>
<protein>
    <recommendedName>
        <fullName evidence="8">Penicillin-binding protein transpeptidase domain-containing protein</fullName>
    </recommendedName>
</protein>
<dbReference type="InterPro" id="IPR050515">
    <property type="entry name" value="Beta-lactam/transpept"/>
</dbReference>
<comment type="caution">
    <text evidence="6">The sequence shown here is derived from an EMBL/GenBank/DDBJ whole genome shotgun (WGS) entry which is preliminary data.</text>
</comment>
<gene>
    <name evidence="6" type="ORF">A2261_02480</name>
</gene>
<name>A0A1F6NLC1_9BACT</name>
<evidence type="ECO:0000259" key="4">
    <source>
        <dbReference type="Pfam" id="PF00905"/>
    </source>
</evidence>
<dbReference type="InterPro" id="IPR036138">
    <property type="entry name" value="PBP_dimer_sf"/>
</dbReference>
<comment type="subcellular location">
    <subcellularLocation>
        <location evidence="1">Membrane</location>
    </subcellularLocation>
</comment>
<sequence length="572" mass="63845">MRSFEDKQIRWLSIAFLFIAIVIIARLFVMQVYEHAYYDALATGTHEIYERLFPTRGTIYFQDTRTNTEYPVAVNKDFYLIYAVPNEIEPADVVSTTDKLAVILKVDDIEKQKLLEKLSKIGDVYESIAKKQSENAINEIKAQGLPGIHATAQTFRYYPENDLAGNILGFTGFDDNGNLVGSYGVEGYWNKIISGRGGFLFGEKGAKGGWIALAGRTLTPAEDGADLVLTIDRAIEFKACERLKVGMEEYKAKSASLTLLDPKTGAIIAMCSYPSFDPNNYSKVEDERAFNNTNIFTPYEPGSVFKPITMSAALDLNLVNPNTTFTDPCTRKFSNFTIHNALNKCHGTITMTNVLENSVNTGMIWVEEKIGQDKFHEYVDKFGFGQKIGATMNTEAKGNVDQLDRKRAVDYATASFGQGITVTPLQLAMAYGALANGGRMFKPYVVSEVRYANGKKEKTEPEMIDNVVSEYTSKIITGMLTSVVEKTYFRSVKMKDYFIAGKTGTAQIPGPGGYGEETNHTFAGYFPAENPRWVMIVKYEAPERQWAESTAAPVFKDVADFVLDYYAVKKER</sequence>
<dbReference type="InterPro" id="IPR005311">
    <property type="entry name" value="PBP_dimer"/>
</dbReference>
<dbReference type="PANTHER" id="PTHR30627">
    <property type="entry name" value="PEPTIDOGLYCAN D,D-TRANSPEPTIDASE"/>
    <property type="match status" value="1"/>
</dbReference>
<dbReference type="Pfam" id="PF00905">
    <property type="entry name" value="Transpeptidase"/>
    <property type="match status" value="1"/>
</dbReference>
<dbReference type="EMBL" id="MFQR01000005">
    <property type="protein sequence ID" value="OGH84701.1"/>
    <property type="molecule type" value="Genomic_DNA"/>
</dbReference>
<evidence type="ECO:0000256" key="1">
    <source>
        <dbReference type="ARBA" id="ARBA00004370"/>
    </source>
</evidence>
<accession>A0A1F6NLC1</accession>
<organism evidence="6 7">
    <name type="scientific">Candidatus Magasanikbacteria bacterium RIFOXYA2_FULL_44_8</name>
    <dbReference type="NCBI Taxonomy" id="1798696"/>
    <lineage>
        <taxon>Bacteria</taxon>
        <taxon>Candidatus Magasanikiibacteriota</taxon>
    </lineage>
</organism>
<dbReference type="SUPFAM" id="SSF56601">
    <property type="entry name" value="beta-lactamase/transpeptidase-like"/>
    <property type="match status" value="1"/>
</dbReference>